<dbReference type="SUPFAM" id="SSF53218">
    <property type="entry name" value="Molybdenum cofactor biosynthesis proteins"/>
    <property type="match status" value="1"/>
</dbReference>
<dbReference type="EMBL" id="JAFBEC010000002">
    <property type="protein sequence ID" value="MBM7631910.1"/>
    <property type="molecule type" value="Genomic_DNA"/>
</dbReference>
<evidence type="ECO:0000256" key="7">
    <source>
        <dbReference type="ARBA" id="ARBA00023150"/>
    </source>
</evidence>
<dbReference type="InterPro" id="IPR005110">
    <property type="entry name" value="MoeA_linker/N"/>
</dbReference>
<evidence type="ECO:0000256" key="3">
    <source>
        <dbReference type="ARBA" id="ARBA00010763"/>
    </source>
</evidence>
<dbReference type="EC" id="2.10.1.1" evidence="4 9"/>
<protein>
    <recommendedName>
        <fullName evidence="5 9">Molybdopterin molybdenumtransferase</fullName>
        <ecNumber evidence="4 9">2.10.1.1</ecNumber>
    </recommendedName>
</protein>
<evidence type="ECO:0000256" key="1">
    <source>
        <dbReference type="ARBA" id="ARBA00002901"/>
    </source>
</evidence>
<evidence type="ECO:0000259" key="10">
    <source>
        <dbReference type="SMART" id="SM00852"/>
    </source>
</evidence>
<proteinExistence type="inferred from homology"/>
<sequence>MVEVRRPISISDAVSRVMNYEFNQAIDYVPLLESDLRFLAEDLLADHDVPPFNRAPYDGYAIRSEDTSQASRQNPTRLHVVGDIGAGSLYTDDLENGQAVRIMTGAQMPSQSDAVVMLEEIHTNEADMVTIIRPHHHNENISFQGEDTKKDQVLIEKGAIIHPGTVALLATFGYDIVPVFRKPRIGILATGSELLDVHEPLQPGKIRNSNAYMAASQVKRAGGIPVMYGKLPDELDACVDVVTDALQEVDAMITTGGASVGDYDLVPQLVERLHATTLFNKVAMRPGSVTTVAEKDGQLIYGLSGNPGACYVGFELFVRPLIRKALGARDLHLKRSIGVLDSDYPKPNPYTRLIRGVALEREGVQYVKPSGLDKSSSVIALGEADVLIVLPAGSKGYKRGEEVNLLDLHDQKGSQWPWDIPIVSYK</sequence>
<dbReference type="Gene3D" id="2.170.190.11">
    <property type="entry name" value="Molybdopterin biosynthesis moea protein, domain 3"/>
    <property type="match status" value="1"/>
</dbReference>
<keyword evidence="12" id="KW-1185">Reference proteome</keyword>
<dbReference type="Pfam" id="PF03453">
    <property type="entry name" value="MoeA_N"/>
    <property type="match status" value="1"/>
</dbReference>
<comment type="cofactor">
    <cofactor evidence="9">
        <name>Mg(2+)</name>
        <dbReference type="ChEBI" id="CHEBI:18420"/>
    </cofactor>
</comment>
<dbReference type="InterPro" id="IPR036425">
    <property type="entry name" value="MoaB/Mog-like_dom_sf"/>
</dbReference>
<comment type="function">
    <text evidence="1 9">Catalyzes the insertion of molybdate into adenylated molybdopterin with the concomitant release of AMP.</text>
</comment>
<keyword evidence="6 9" id="KW-0500">Molybdenum</keyword>
<keyword evidence="9 11" id="KW-0808">Transferase</keyword>
<dbReference type="InterPro" id="IPR036688">
    <property type="entry name" value="MoeA_C_domain_IV_sf"/>
</dbReference>
<comment type="catalytic activity">
    <reaction evidence="8">
        <text>adenylyl-molybdopterin + molybdate = Mo-molybdopterin + AMP + H(+)</text>
        <dbReference type="Rhea" id="RHEA:35047"/>
        <dbReference type="ChEBI" id="CHEBI:15378"/>
        <dbReference type="ChEBI" id="CHEBI:36264"/>
        <dbReference type="ChEBI" id="CHEBI:62727"/>
        <dbReference type="ChEBI" id="CHEBI:71302"/>
        <dbReference type="ChEBI" id="CHEBI:456215"/>
        <dbReference type="EC" id="2.10.1.1"/>
    </reaction>
</comment>
<keyword evidence="9" id="KW-0460">Magnesium</keyword>
<comment type="caution">
    <text evidence="11">The sequence shown here is derived from an EMBL/GenBank/DDBJ whole genome shotgun (WGS) entry which is preliminary data.</text>
</comment>
<reference evidence="11 12" key="1">
    <citation type="submission" date="2021-01" db="EMBL/GenBank/DDBJ databases">
        <title>Genomic Encyclopedia of Type Strains, Phase IV (KMG-IV): sequencing the most valuable type-strain genomes for metagenomic binning, comparative biology and taxonomic classification.</title>
        <authorList>
            <person name="Goeker M."/>
        </authorList>
    </citation>
    <scope>NUCLEOTIDE SEQUENCE [LARGE SCALE GENOMIC DNA]</scope>
    <source>
        <strain evidence="11 12">DSM 25540</strain>
    </source>
</reference>
<gene>
    <name evidence="11" type="ORF">JOD17_001002</name>
</gene>
<dbReference type="Pfam" id="PF00994">
    <property type="entry name" value="MoCF_biosynth"/>
    <property type="match status" value="1"/>
</dbReference>
<evidence type="ECO:0000313" key="12">
    <source>
        <dbReference type="Proteomes" id="UP000741863"/>
    </source>
</evidence>
<dbReference type="InterPro" id="IPR038987">
    <property type="entry name" value="MoeA-like"/>
</dbReference>
<evidence type="ECO:0000256" key="9">
    <source>
        <dbReference type="RuleBase" id="RU365090"/>
    </source>
</evidence>
<dbReference type="NCBIfam" id="NF045515">
    <property type="entry name" value="Glp_gephyrin"/>
    <property type="match status" value="1"/>
</dbReference>
<dbReference type="Proteomes" id="UP000741863">
    <property type="component" value="Unassembled WGS sequence"/>
</dbReference>
<dbReference type="SUPFAM" id="SSF63867">
    <property type="entry name" value="MoeA C-terminal domain-like"/>
    <property type="match status" value="1"/>
</dbReference>
<evidence type="ECO:0000256" key="5">
    <source>
        <dbReference type="ARBA" id="ARBA00021108"/>
    </source>
</evidence>
<dbReference type="GO" id="GO:0061599">
    <property type="term" value="F:molybdopterin molybdotransferase activity"/>
    <property type="evidence" value="ECO:0007669"/>
    <property type="project" value="UniProtKB-EC"/>
</dbReference>
<keyword evidence="9" id="KW-0479">Metal-binding</keyword>
<dbReference type="InterPro" id="IPR001453">
    <property type="entry name" value="MoaB/Mog_dom"/>
</dbReference>
<dbReference type="PANTHER" id="PTHR10192">
    <property type="entry name" value="MOLYBDOPTERIN BIOSYNTHESIS PROTEIN"/>
    <property type="match status" value="1"/>
</dbReference>
<organism evidence="11 12">
    <name type="scientific">Geomicrobium sediminis</name>
    <dbReference type="NCBI Taxonomy" id="1347788"/>
    <lineage>
        <taxon>Bacteria</taxon>
        <taxon>Bacillati</taxon>
        <taxon>Bacillota</taxon>
        <taxon>Bacilli</taxon>
        <taxon>Bacillales</taxon>
        <taxon>Geomicrobium</taxon>
    </lineage>
</organism>
<comment type="pathway">
    <text evidence="2 9">Cofactor biosynthesis; molybdopterin biosynthesis.</text>
</comment>
<evidence type="ECO:0000313" key="11">
    <source>
        <dbReference type="EMBL" id="MBM7631910.1"/>
    </source>
</evidence>
<dbReference type="NCBIfam" id="TIGR00177">
    <property type="entry name" value="molyb_syn"/>
    <property type="match status" value="1"/>
</dbReference>
<dbReference type="Gene3D" id="3.90.105.10">
    <property type="entry name" value="Molybdopterin biosynthesis moea protein, domain 2"/>
    <property type="match status" value="1"/>
</dbReference>
<feature type="domain" description="MoaB/Mog" evidence="10">
    <location>
        <begin position="186"/>
        <end position="324"/>
    </location>
</feature>
<dbReference type="CDD" id="cd00887">
    <property type="entry name" value="MoeA"/>
    <property type="match status" value="1"/>
</dbReference>
<name>A0ABS2P932_9BACL</name>
<dbReference type="Gene3D" id="2.40.340.10">
    <property type="entry name" value="MoeA, C-terminal, domain IV"/>
    <property type="match status" value="1"/>
</dbReference>
<keyword evidence="7 9" id="KW-0501">Molybdenum cofactor biosynthesis</keyword>
<dbReference type="RefSeq" id="WP_204695937.1">
    <property type="nucleotide sequence ID" value="NZ_JAFBEC010000002.1"/>
</dbReference>
<evidence type="ECO:0000256" key="6">
    <source>
        <dbReference type="ARBA" id="ARBA00022505"/>
    </source>
</evidence>
<dbReference type="SMART" id="SM00852">
    <property type="entry name" value="MoCF_biosynth"/>
    <property type="match status" value="1"/>
</dbReference>
<dbReference type="InterPro" id="IPR036135">
    <property type="entry name" value="MoeA_linker/N_sf"/>
</dbReference>
<comment type="similarity">
    <text evidence="3 9">Belongs to the MoeA family.</text>
</comment>
<dbReference type="InterPro" id="IPR005111">
    <property type="entry name" value="MoeA_C_domain_IV"/>
</dbReference>
<dbReference type="Gene3D" id="3.40.980.10">
    <property type="entry name" value="MoaB/Mog-like domain"/>
    <property type="match status" value="1"/>
</dbReference>
<accession>A0ABS2P932</accession>
<dbReference type="PANTHER" id="PTHR10192:SF5">
    <property type="entry name" value="GEPHYRIN"/>
    <property type="match status" value="1"/>
</dbReference>
<dbReference type="SUPFAM" id="SSF63882">
    <property type="entry name" value="MoeA N-terminal region -like"/>
    <property type="match status" value="1"/>
</dbReference>
<evidence type="ECO:0000256" key="8">
    <source>
        <dbReference type="ARBA" id="ARBA00047317"/>
    </source>
</evidence>
<dbReference type="Pfam" id="PF03454">
    <property type="entry name" value="MoeA_C"/>
    <property type="match status" value="1"/>
</dbReference>
<evidence type="ECO:0000256" key="2">
    <source>
        <dbReference type="ARBA" id="ARBA00005046"/>
    </source>
</evidence>
<evidence type="ECO:0000256" key="4">
    <source>
        <dbReference type="ARBA" id="ARBA00013269"/>
    </source>
</evidence>